<name>A0A2I2KUN1_9ACTN</name>
<feature type="compositionally biased region" description="Basic and acidic residues" evidence="1">
    <location>
        <begin position="119"/>
        <end position="128"/>
    </location>
</feature>
<evidence type="ECO:0000256" key="1">
    <source>
        <dbReference type="SAM" id="MobiDB-lite"/>
    </source>
</evidence>
<sequence length="158" mass="16417">MLGPERPRRRRPHLTPPAGAASEHRGPARCGQCAWCGGRGEDGGEEAGEAGLQVVVTDRDGSSASLGHGRRQAGLAQDAVVVRDRRRADVNPAGDGGTVDQPGAGVHPPQQGEPYRVGEGGEHRDQVDRVAAGLRELSGHGGPPDSDALSVDTNFQIL</sequence>
<keyword evidence="3" id="KW-1185">Reference proteome</keyword>
<evidence type="ECO:0000313" key="2">
    <source>
        <dbReference type="EMBL" id="SNQ49368.1"/>
    </source>
</evidence>
<accession>A0A2I2KUN1</accession>
<gene>
    <name evidence="2" type="ORF">FRACA_3210007</name>
</gene>
<dbReference type="EMBL" id="FZMO01000248">
    <property type="protein sequence ID" value="SNQ49368.1"/>
    <property type="molecule type" value="Genomic_DNA"/>
</dbReference>
<dbReference type="Proteomes" id="UP000234331">
    <property type="component" value="Unassembled WGS sequence"/>
</dbReference>
<dbReference type="AlphaFoldDB" id="A0A2I2KUN1"/>
<proteinExistence type="predicted"/>
<protein>
    <submittedName>
        <fullName evidence="2">Uncharacterized protein</fullName>
    </submittedName>
</protein>
<reference evidence="2 3" key="1">
    <citation type="submission" date="2017-06" db="EMBL/GenBank/DDBJ databases">
        <authorList>
            <person name="Kim H.J."/>
            <person name="Triplett B.A."/>
        </authorList>
    </citation>
    <scope>NUCLEOTIDE SEQUENCE [LARGE SCALE GENOMIC DNA]</scope>
    <source>
        <strain evidence="2">FRACA_ARgP5</strain>
    </source>
</reference>
<feature type="region of interest" description="Disordered" evidence="1">
    <location>
        <begin position="58"/>
        <end position="158"/>
    </location>
</feature>
<evidence type="ECO:0000313" key="3">
    <source>
        <dbReference type="Proteomes" id="UP000234331"/>
    </source>
</evidence>
<feature type="region of interest" description="Disordered" evidence="1">
    <location>
        <begin position="1"/>
        <end position="31"/>
    </location>
</feature>
<organism evidence="2 3">
    <name type="scientific">Frankia canadensis</name>
    <dbReference type="NCBI Taxonomy" id="1836972"/>
    <lineage>
        <taxon>Bacteria</taxon>
        <taxon>Bacillati</taxon>
        <taxon>Actinomycetota</taxon>
        <taxon>Actinomycetes</taxon>
        <taxon>Frankiales</taxon>
        <taxon>Frankiaceae</taxon>
        <taxon>Frankia</taxon>
    </lineage>
</organism>